<feature type="transmembrane region" description="Helical" evidence="9">
    <location>
        <begin position="572"/>
        <end position="591"/>
    </location>
</feature>
<feature type="domain" description="OmpA-like" evidence="10">
    <location>
        <begin position="740"/>
        <end position="848"/>
    </location>
</feature>
<accession>A0ABV7EWC9</accession>
<feature type="transmembrane region" description="Helical" evidence="9">
    <location>
        <begin position="58"/>
        <end position="77"/>
    </location>
</feature>
<keyword evidence="2 9" id="KW-0813">Transport</keyword>
<dbReference type="Proteomes" id="UP001595530">
    <property type="component" value="Unassembled WGS sequence"/>
</dbReference>
<dbReference type="SUPFAM" id="SSF103088">
    <property type="entry name" value="OmpA-like"/>
    <property type="match status" value="1"/>
</dbReference>
<feature type="transmembrane region" description="Helical" evidence="9">
    <location>
        <begin position="265"/>
        <end position="286"/>
    </location>
</feature>
<feature type="transmembrane region" description="Helical" evidence="9">
    <location>
        <begin position="122"/>
        <end position="149"/>
    </location>
</feature>
<dbReference type="RefSeq" id="WP_390326278.1">
    <property type="nucleotide sequence ID" value="NZ_JBHRTP010000008.1"/>
</dbReference>
<dbReference type="Gene3D" id="3.30.1330.60">
    <property type="entry name" value="OmpA-like domain"/>
    <property type="match status" value="1"/>
</dbReference>
<evidence type="ECO:0000256" key="4">
    <source>
        <dbReference type="ARBA" id="ARBA00022842"/>
    </source>
</evidence>
<comment type="function">
    <text evidence="9">Proton pump that utilizes the energy of pyrophosphate hydrolysis as the driving force for proton movement across the membrane. Generates a proton motive force.</text>
</comment>
<evidence type="ECO:0000259" key="10">
    <source>
        <dbReference type="PROSITE" id="PS51123"/>
    </source>
</evidence>
<keyword evidence="3 9" id="KW-0812">Transmembrane</keyword>
<feature type="transmembrane region" description="Helical" evidence="9">
    <location>
        <begin position="408"/>
        <end position="428"/>
    </location>
</feature>
<protein>
    <recommendedName>
        <fullName evidence="9">K(+)-insensitive pyrophosphate-energized proton pump</fullName>
        <ecNumber evidence="9">7.1.3.1</ecNumber>
    </recommendedName>
    <alternativeName>
        <fullName evidence="9">Membrane-bound proton-translocating pyrophosphatase</fullName>
    </alternativeName>
    <alternativeName>
        <fullName evidence="9">Pyrophosphate-energized inorganic pyrophosphatase</fullName>
        <shortName evidence="9">H(+)-PPase</shortName>
    </alternativeName>
</protein>
<dbReference type="InterPro" id="IPR004131">
    <property type="entry name" value="PPase-energised_H-pump"/>
</dbReference>
<feature type="transmembrane region" description="Helical" evidence="9">
    <location>
        <begin position="505"/>
        <end position="524"/>
    </location>
</feature>
<dbReference type="PROSITE" id="PS51123">
    <property type="entry name" value="OMPA_2"/>
    <property type="match status" value="1"/>
</dbReference>
<proteinExistence type="inferred from homology"/>
<gene>
    <name evidence="9" type="primary">hppA</name>
    <name evidence="11" type="ORF">ACFOFO_03480</name>
</gene>
<evidence type="ECO:0000256" key="1">
    <source>
        <dbReference type="ARBA" id="ARBA00004127"/>
    </source>
</evidence>
<keyword evidence="12" id="KW-1185">Reference proteome</keyword>
<evidence type="ECO:0000256" key="6">
    <source>
        <dbReference type="ARBA" id="ARBA00022989"/>
    </source>
</evidence>
<dbReference type="HAMAP" id="MF_01129">
    <property type="entry name" value="PPase_energized_pump"/>
    <property type="match status" value="1"/>
</dbReference>
<evidence type="ECO:0000256" key="7">
    <source>
        <dbReference type="ARBA" id="ARBA00023065"/>
    </source>
</evidence>
<comment type="subcellular location">
    <subcellularLocation>
        <location evidence="9">Cell membrane</location>
        <topology evidence="9">Multi-pass membrane protein</topology>
    </subcellularLocation>
    <subcellularLocation>
        <location evidence="1">Endomembrane system</location>
        <topology evidence="1">Multi-pass membrane protein</topology>
    </subcellularLocation>
</comment>
<feature type="transmembrane region" description="Helical" evidence="9">
    <location>
        <begin position="298"/>
        <end position="321"/>
    </location>
</feature>
<name>A0ABV7EWC9_9BURK</name>
<feature type="site" description="Determinant of potassium independence" evidence="9">
    <location>
        <position position="463"/>
    </location>
</feature>
<feature type="transmembrane region" description="Helical" evidence="9">
    <location>
        <begin position="384"/>
        <end position="402"/>
    </location>
</feature>
<keyword evidence="7 9" id="KW-0406">Ion transport</keyword>
<dbReference type="NCBIfam" id="NF001951">
    <property type="entry name" value="PRK00733.1-2"/>
    <property type="match status" value="1"/>
</dbReference>
<keyword evidence="8 9" id="KW-0472">Membrane</keyword>
<dbReference type="PANTHER" id="PTHR31998">
    <property type="entry name" value="K(+)-INSENSITIVE PYROPHOSPHATE-ENERGIZED PROTON PUMP"/>
    <property type="match status" value="1"/>
</dbReference>
<keyword evidence="9" id="KW-0375">Hydrogen ion transport</keyword>
<feature type="transmembrane region" description="Helical" evidence="9">
    <location>
        <begin position="242"/>
        <end position="259"/>
    </location>
</feature>
<comment type="caution">
    <text evidence="11">The sequence shown here is derived from an EMBL/GenBank/DDBJ whole genome shotgun (WGS) entry which is preliminary data.</text>
</comment>
<comment type="similarity">
    <text evidence="9">Belongs to the H(+)-translocating pyrophosphatase (TC 3.A.10) family. K(+)-insensitive subfamily.</text>
</comment>
<dbReference type="EMBL" id="JBHRTP010000008">
    <property type="protein sequence ID" value="MFC3107029.1"/>
    <property type="molecule type" value="Genomic_DNA"/>
</dbReference>
<keyword evidence="4 9" id="KW-0460">Magnesium</keyword>
<evidence type="ECO:0000256" key="9">
    <source>
        <dbReference type="HAMAP-Rule" id="MF_01129"/>
    </source>
</evidence>
<comment type="cofactor">
    <cofactor evidence="9">
        <name>Mg(2+)</name>
        <dbReference type="ChEBI" id="CHEBI:18420"/>
    </cofactor>
</comment>
<evidence type="ECO:0000256" key="8">
    <source>
        <dbReference type="ARBA" id="ARBA00023136"/>
    </source>
</evidence>
<dbReference type="Pfam" id="PF03030">
    <property type="entry name" value="H_PPase"/>
    <property type="match status" value="1"/>
</dbReference>
<evidence type="ECO:0000313" key="12">
    <source>
        <dbReference type="Proteomes" id="UP001595530"/>
    </source>
</evidence>
<feature type="transmembrane region" description="Helical" evidence="9">
    <location>
        <begin position="6"/>
        <end position="26"/>
    </location>
</feature>
<comment type="catalytic activity">
    <reaction evidence="9">
        <text>diphosphate + H2O + H(+)(in) = 2 phosphate + 2 H(+)(out)</text>
        <dbReference type="Rhea" id="RHEA:13973"/>
        <dbReference type="ChEBI" id="CHEBI:15377"/>
        <dbReference type="ChEBI" id="CHEBI:15378"/>
        <dbReference type="ChEBI" id="CHEBI:33019"/>
        <dbReference type="ChEBI" id="CHEBI:43474"/>
        <dbReference type="EC" id="7.1.3.1"/>
    </reaction>
</comment>
<keyword evidence="5 9" id="KW-1278">Translocase</keyword>
<feature type="transmembrane region" description="Helical" evidence="9">
    <location>
        <begin position="83"/>
        <end position="102"/>
    </location>
</feature>
<evidence type="ECO:0000256" key="5">
    <source>
        <dbReference type="ARBA" id="ARBA00022967"/>
    </source>
</evidence>
<keyword evidence="6 9" id="KW-1133">Transmembrane helix</keyword>
<feature type="transmembrane region" description="Helical" evidence="9">
    <location>
        <begin position="327"/>
        <end position="347"/>
    </location>
</feature>
<dbReference type="Pfam" id="PF00691">
    <property type="entry name" value="OmpA"/>
    <property type="match status" value="1"/>
</dbReference>
<reference evidence="12" key="1">
    <citation type="journal article" date="2019" name="Int. J. Syst. Evol. Microbiol.">
        <title>The Global Catalogue of Microorganisms (GCM) 10K type strain sequencing project: providing services to taxonomists for standard genome sequencing and annotation.</title>
        <authorList>
            <consortium name="The Broad Institute Genomics Platform"/>
            <consortium name="The Broad Institute Genome Sequencing Center for Infectious Disease"/>
            <person name="Wu L."/>
            <person name="Ma J."/>
        </authorList>
    </citation>
    <scope>NUCLEOTIDE SEQUENCE [LARGE SCALE GENOMIC DNA]</scope>
    <source>
        <strain evidence="12">KCTC 42986</strain>
    </source>
</reference>
<comment type="subunit">
    <text evidence="9">Homodimer.</text>
</comment>
<feature type="transmembrane region" description="Helical" evidence="9">
    <location>
        <begin position="468"/>
        <end position="485"/>
    </location>
</feature>
<dbReference type="NCBIfam" id="NF001953">
    <property type="entry name" value="PRK00733.2-1"/>
    <property type="match status" value="1"/>
</dbReference>
<evidence type="ECO:0000256" key="2">
    <source>
        <dbReference type="ARBA" id="ARBA00022448"/>
    </source>
</evidence>
<dbReference type="GO" id="GO:0004427">
    <property type="term" value="F:inorganic diphosphate phosphatase activity"/>
    <property type="evidence" value="ECO:0007669"/>
    <property type="project" value="UniProtKB-EC"/>
</dbReference>
<evidence type="ECO:0000256" key="3">
    <source>
        <dbReference type="ARBA" id="ARBA00022692"/>
    </source>
</evidence>
<dbReference type="NCBIfam" id="TIGR01104">
    <property type="entry name" value="V_PPase"/>
    <property type="match status" value="1"/>
</dbReference>
<feature type="transmembrane region" description="Helical" evidence="9">
    <location>
        <begin position="169"/>
        <end position="186"/>
    </location>
</feature>
<organism evidence="11 12">
    <name type="scientific">Undibacterium arcticum</name>
    <dbReference type="NCBI Taxonomy" id="1762892"/>
    <lineage>
        <taxon>Bacteria</taxon>
        <taxon>Pseudomonadati</taxon>
        <taxon>Pseudomonadota</taxon>
        <taxon>Betaproteobacteria</taxon>
        <taxon>Burkholderiales</taxon>
        <taxon>Oxalobacteraceae</taxon>
        <taxon>Undibacterium</taxon>
    </lineage>
</organism>
<dbReference type="InterPro" id="IPR036737">
    <property type="entry name" value="OmpA-like_sf"/>
</dbReference>
<dbReference type="InterPro" id="IPR006665">
    <property type="entry name" value="OmpA-like"/>
</dbReference>
<keyword evidence="11" id="KW-0378">Hydrolase</keyword>
<dbReference type="EC" id="7.1.3.1" evidence="9"/>
<dbReference type="NCBIfam" id="NF001960">
    <property type="entry name" value="PRK00733.3-5"/>
    <property type="match status" value="1"/>
</dbReference>
<sequence length="848" mass="86285">MAAGLWFAVVCGVIAVLYGLISRRWILKQDAGNVRMQEIAAAIQQGASAYLARQYRTIAIVGVVLFIAIALLPGLGLITAMGFLVGAVLSGACGFIGMNVSVRANVRTAQAATRGMNDALDVAFKGGAITGMLVVGLGLMGVTIFYWILTASAPLGVGHTVSQHDVIRPLIGLAFGASLISIFARLGGGIFTKGADVGADLVGKVEAGIPEDDPRNPAVIADNVGDNVGDCAGMAADLFETYVVTLIATMLLGALLFANATTEAIVYPLLLGAVSILGSIVGCSMVKAKPGKKIMSALYTGLWWAAILSLIGFGIVTWLVWTDPTMRLHLMGATVVGIVLTGLMVYITEYYTGTDFAPVRHIASASTTGHGTNIIAGLGVSMKATAYPVLAVCAAILTSYWLAGLYGIAIAATSMLSMAGIIVALDAYGPITDNAGGIAEMAHLPDSVRAITDPLDAVGNTTKAVTKGYAIGSAGLAALVLFADYTHALESVGHSITFDLSNPRVIVGLFIGGLIPYLFGAMAMEAVGRAAGAVVVEVRRQFRDIKGIMDGSGKPEYDKAVDMLTASAIKEMIIPSLLPVLVPILVGMLLGPAALGGVLMGTIVTGLFVAISMTTGGGAWDNAKKYIEDGNHGGKGSEAHKAAVTGDTVGDPYKDTAGPAINPLIKIINIVALLLVPLLPGVGINPGIADSHGGAAIVADAGGALAGMDATGGTPATVLAPATPATPITPITPPAAPASAAAATATAPVKLYFDLATSEAPPGAADQLKPLIAAAKATPGTKLVLSGFHDPSGDAAANAEIAKTRALNVKAMLILNGITEDAIVMEKPQVTTGTGDNAQARRVEVSLR</sequence>
<feature type="transmembrane region" description="Helical" evidence="9">
    <location>
        <begin position="597"/>
        <end position="620"/>
    </location>
</feature>
<comment type="caution">
    <text evidence="9">Lacks conserved residue(s) required for the propagation of feature annotation.</text>
</comment>
<evidence type="ECO:0000313" key="11">
    <source>
        <dbReference type="EMBL" id="MFC3107029.1"/>
    </source>
</evidence>
<keyword evidence="9" id="KW-1003">Cell membrane</keyword>